<evidence type="ECO:0000256" key="2">
    <source>
        <dbReference type="SAM" id="SignalP"/>
    </source>
</evidence>
<feature type="region of interest" description="Disordered" evidence="1">
    <location>
        <begin position="203"/>
        <end position="225"/>
    </location>
</feature>
<proteinExistence type="predicted"/>
<evidence type="ECO:0000313" key="3">
    <source>
        <dbReference type="EMBL" id="CAA9376648.1"/>
    </source>
</evidence>
<accession>A0A6J4N389</accession>
<gene>
    <name evidence="3" type="ORF">AVDCRST_MAG60-556</name>
</gene>
<feature type="chain" id="PRO_5039719663" description="CHRD domain-containing protein" evidence="2">
    <location>
        <begin position="31"/>
        <end position="225"/>
    </location>
</feature>
<protein>
    <recommendedName>
        <fullName evidence="4">CHRD domain-containing protein</fullName>
    </recommendedName>
</protein>
<reference evidence="3" key="1">
    <citation type="submission" date="2020-02" db="EMBL/GenBank/DDBJ databases">
        <authorList>
            <person name="Meier V. D."/>
        </authorList>
    </citation>
    <scope>NUCLEOTIDE SEQUENCE</scope>
    <source>
        <strain evidence="3">AVDCRST_MAG60</strain>
    </source>
</reference>
<sequence>MLPEKVGIMNPFRTKVALNASVLIATTAVAATMATSPASAKVARDATETKGRLTALNNSGIAGSAEAVVNGRRLIFDIDARKVLKGMPHAQHIHFGAQARHECPTAARDDENNDHRLTTTDGAPAYGPVRISLTTKGDSSAKSVLAVDRFPTPERSTITYNRQIRTSKALARAIRRGQAVYVLHGLDYNGNGKYDFDGAGASDLDPSLPAEATDPAACSVLNPQN</sequence>
<dbReference type="EMBL" id="CADCUN010000060">
    <property type="protein sequence ID" value="CAA9376648.1"/>
    <property type="molecule type" value="Genomic_DNA"/>
</dbReference>
<organism evidence="3">
    <name type="scientific">uncultured Nocardioides sp</name>
    <dbReference type="NCBI Taxonomy" id="198441"/>
    <lineage>
        <taxon>Bacteria</taxon>
        <taxon>Bacillati</taxon>
        <taxon>Actinomycetota</taxon>
        <taxon>Actinomycetes</taxon>
        <taxon>Propionibacteriales</taxon>
        <taxon>Nocardioidaceae</taxon>
        <taxon>Nocardioides</taxon>
        <taxon>environmental samples</taxon>
    </lineage>
</organism>
<evidence type="ECO:0000256" key="1">
    <source>
        <dbReference type="SAM" id="MobiDB-lite"/>
    </source>
</evidence>
<feature type="signal peptide" evidence="2">
    <location>
        <begin position="1"/>
        <end position="30"/>
    </location>
</feature>
<dbReference type="AlphaFoldDB" id="A0A6J4N389"/>
<evidence type="ECO:0008006" key="4">
    <source>
        <dbReference type="Google" id="ProtNLM"/>
    </source>
</evidence>
<keyword evidence="2" id="KW-0732">Signal</keyword>
<name>A0A6J4N389_9ACTN</name>